<organism evidence="2 3">
    <name type="scientific">Microbacterium gawkjiense</name>
    <dbReference type="NCBI Taxonomy" id="3067309"/>
    <lineage>
        <taxon>Bacteria</taxon>
        <taxon>Bacillati</taxon>
        <taxon>Actinomycetota</taxon>
        <taxon>Actinomycetes</taxon>
        <taxon>Micrococcales</taxon>
        <taxon>Microbacteriaceae</taxon>
        <taxon>Microbacterium</taxon>
    </lineage>
</organism>
<dbReference type="Proteomes" id="UP001251849">
    <property type="component" value="Unassembled WGS sequence"/>
</dbReference>
<feature type="region of interest" description="Disordered" evidence="1">
    <location>
        <begin position="301"/>
        <end position="333"/>
    </location>
</feature>
<sequence>MAAHNKAWKEKNPERARELKRLSAQRHEKRKRAAAARRERGRRWYAEHREQERARHRKFRQEHPEKVREYQARYKQRHPERAAEGARRRSEAHRDRYAEQTRERQRSDAARRREADPDQFRRWYQQNLERERTRGREAAQLRRRLTKLGLPPRTIHKTYAADRRKNAAEADAFFSRPRKKPEQARLRSESFEVLPGHRAAVEFRARYLAAGAIEKADARDREARARAIVDAARRRLPAKQLEQITEDVRMDSVARQLRGAAAFDVDAEVQRRVHELVVERALSTPIDAHERDEMHRLIQASFPVPAQSRTERPAVQSRPCRAREGSQDRGHEL</sequence>
<dbReference type="EMBL" id="JAUZVV010000003">
    <property type="protein sequence ID" value="MDT3318094.1"/>
    <property type="molecule type" value="Genomic_DNA"/>
</dbReference>
<feature type="compositionally biased region" description="Basic residues" evidence="1">
    <location>
        <begin position="23"/>
        <end position="35"/>
    </location>
</feature>
<feature type="compositionally biased region" description="Basic and acidic residues" evidence="1">
    <location>
        <begin position="321"/>
        <end position="333"/>
    </location>
</feature>
<keyword evidence="3" id="KW-1185">Reference proteome</keyword>
<proteinExistence type="predicted"/>
<gene>
    <name evidence="2" type="ORF">Q9S71_14795</name>
</gene>
<evidence type="ECO:0000313" key="2">
    <source>
        <dbReference type="EMBL" id="MDT3318094.1"/>
    </source>
</evidence>
<protein>
    <submittedName>
        <fullName evidence="2">Uncharacterized protein</fullName>
    </submittedName>
</protein>
<name>A0ABU3GE56_9MICO</name>
<feature type="compositionally biased region" description="Basic and acidic residues" evidence="1">
    <location>
        <begin position="36"/>
        <end position="53"/>
    </location>
</feature>
<evidence type="ECO:0000313" key="3">
    <source>
        <dbReference type="Proteomes" id="UP001251849"/>
    </source>
</evidence>
<evidence type="ECO:0000256" key="1">
    <source>
        <dbReference type="SAM" id="MobiDB-lite"/>
    </source>
</evidence>
<feature type="region of interest" description="Disordered" evidence="1">
    <location>
        <begin position="1"/>
        <end position="119"/>
    </location>
</feature>
<feature type="compositionally biased region" description="Basic and acidic residues" evidence="1">
    <location>
        <begin position="7"/>
        <end position="21"/>
    </location>
</feature>
<dbReference type="RefSeq" id="WP_311863389.1">
    <property type="nucleotide sequence ID" value="NZ_JAUZVV010000003.1"/>
</dbReference>
<accession>A0ABU3GE56</accession>
<comment type="caution">
    <text evidence="2">The sequence shown here is derived from an EMBL/GenBank/DDBJ whole genome shotgun (WGS) entry which is preliminary data.</text>
</comment>
<reference evidence="2 3" key="1">
    <citation type="submission" date="2023-08" db="EMBL/GenBank/DDBJ databases">
        <title>Microbacterium aquilitoris sp. nov. and Microbacterium gwkjibeachense sp. nov., isolated from beach.</title>
        <authorList>
            <person name="Lee S.D."/>
            <person name="Yang H."/>
            <person name="Kim I."/>
        </authorList>
    </citation>
    <scope>NUCLEOTIDE SEQUENCE [LARGE SCALE GENOMIC DNA]</scope>
    <source>
        <strain evidence="2 3">KSW4-11</strain>
    </source>
</reference>
<feature type="compositionally biased region" description="Basic and acidic residues" evidence="1">
    <location>
        <begin position="61"/>
        <end position="119"/>
    </location>
</feature>